<dbReference type="SMART" id="SM00075">
    <property type="entry name" value="HYDRO"/>
    <property type="match status" value="1"/>
</dbReference>
<sequence>MKLNTLLTSASLAAAVLALPNYESQGHLDHPAGSELIKAPIPQSMTVKEAVEKCGEAAQLSCCNKVTYAGDTTVVGGGLSNILGSGSGSTGASLATECSYIHVPLVINVLALLNQECQQNVACCQKSSGSLCITLGSLL</sequence>
<comment type="similarity">
    <text evidence="2">Belongs to the fungal hydrophobin family.</text>
</comment>
<dbReference type="Pfam" id="PF01185">
    <property type="entry name" value="Hydrophobin"/>
    <property type="match status" value="1"/>
</dbReference>
<name>A0A5N5WVZ2_9EURO</name>
<keyword evidence="4" id="KW-1185">Reference proteome</keyword>
<gene>
    <name evidence="3" type="ORF">BDV29DRAFT_159599</name>
</gene>
<dbReference type="InterPro" id="IPR001338">
    <property type="entry name" value="Class_I_Hydrophobin"/>
</dbReference>
<organism evidence="3 4">
    <name type="scientific">Aspergillus leporis</name>
    <dbReference type="NCBI Taxonomy" id="41062"/>
    <lineage>
        <taxon>Eukaryota</taxon>
        <taxon>Fungi</taxon>
        <taxon>Dikarya</taxon>
        <taxon>Ascomycota</taxon>
        <taxon>Pezizomycotina</taxon>
        <taxon>Eurotiomycetes</taxon>
        <taxon>Eurotiomycetidae</taxon>
        <taxon>Eurotiales</taxon>
        <taxon>Aspergillaceae</taxon>
        <taxon>Aspergillus</taxon>
        <taxon>Aspergillus subgen. Circumdati</taxon>
    </lineage>
</organism>
<keyword evidence="1 2" id="KW-1015">Disulfide bond</keyword>
<evidence type="ECO:0000256" key="1">
    <source>
        <dbReference type="ARBA" id="ARBA00023157"/>
    </source>
</evidence>
<evidence type="ECO:0000313" key="4">
    <source>
        <dbReference type="Proteomes" id="UP000326565"/>
    </source>
</evidence>
<reference evidence="3 4" key="1">
    <citation type="submission" date="2019-04" db="EMBL/GenBank/DDBJ databases">
        <title>Friends and foes A comparative genomics study of 23 Aspergillus species from section Flavi.</title>
        <authorList>
            <consortium name="DOE Joint Genome Institute"/>
            <person name="Kjaerbolling I."/>
            <person name="Vesth T."/>
            <person name="Frisvad J.C."/>
            <person name="Nybo J.L."/>
            <person name="Theobald S."/>
            <person name="Kildgaard S."/>
            <person name="Isbrandt T."/>
            <person name="Kuo A."/>
            <person name="Sato A."/>
            <person name="Lyhne E.K."/>
            <person name="Kogle M.E."/>
            <person name="Wiebenga A."/>
            <person name="Kun R.S."/>
            <person name="Lubbers R.J."/>
            <person name="Makela M.R."/>
            <person name="Barry K."/>
            <person name="Chovatia M."/>
            <person name="Clum A."/>
            <person name="Daum C."/>
            <person name="Haridas S."/>
            <person name="He G."/>
            <person name="LaButti K."/>
            <person name="Lipzen A."/>
            <person name="Mondo S."/>
            <person name="Riley R."/>
            <person name="Salamov A."/>
            <person name="Simmons B.A."/>
            <person name="Magnuson J.K."/>
            <person name="Henrissat B."/>
            <person name="Mortensen U.H."/>
            <person name="Larsen T.O."/>
            <person name="Devries R.P."/>
            <person name="Grigoriev I.V."/>
            <person name="Machida M."/>
            <person name="Baker S.E."/>
            <person name="Andersen M.R."/>
        </authorList>
    </citation>
    <scope>NUCLEOTIDE SEQUENCE [LARGE SCALE GENOMIC DNA]</scope>
    <source>
        <strain evidence="3 4">CBS 151.66</strain>
    </source>
</reference>
<dbReference type="OrthoDB" id="4225815at2759"/>
<keyword evidence="2" id="KW-0134">Cell wall</keyword>
<keyword evidence="2" id="KW-0732">Signal</keyword>
<dbReference type="AlphaFoldDB" id="A0A5N5WVZ2"/>
<accession>A0A5N5WVZ2</accession>
<comment type="subcellular location">
    <subcellularLocation>
        <location evidence="2">Secreted</location>
        <location evidence="2">Cell wall</location>
    </subcellularLocation>
</comment>
<proteinExistence type="inferred from homology"/>
<evidence type="ECO:0000313" key="3">
    <source>
        <dbReference type="EMBL" id="KAB8071300.1"/>
    </source>
</evidence>
<evidence type="ECO:0000256" key="2">
    <source>
        <dbReference type="RuleBase" id="RU365009"/>
    </source>
</evidence>
<feature type="chain" id="PRO_5025091668" description="Hydrophobin" evidence="2">
    <location>
        <begin position="19"/>
        <end position="139"/>
    </location>
</feature>
<dbReference type="GO" id="GO:0009277">
    <property type="term" value="C:fungal-type cell wall"/>
    <property type="evidence" value="ECO:0007669"/>
    <property type="project" value="InterPro"/>
</dbReference>
<dbReference type="EMBL" id="ML732276">
    <property type="protein sequence ID" value="KAB8071300.1"/>
    <property type="molecule type" value="Genomic_DNA"/>
</dbReference>
<dbReference type="GO" id="GO:0005199">
    <property type="term" value="F:structural constituent of cell wall"/>
    <property type="evidence" value="ECO:0007669"/>
    <property type="project" value="InterPro"/>
</dbReference>
<keyword evidence="2" id="KW-0964">Secreted</keyword>
<feature type="signal peptide" evidence="2">
    <location>
        <begin position="1"/>
        <end position="18"/>
    </location>
</feature>
<dbReference type="Proteomes" id="UP000326565">
    <property type="component" value="Unassembled WGS sequence"/>
</dbReference>
<protein>
    <recommendedName>
        <fullName evidence="2">Hydrophobin</fullName>
    </recommendedName>
</protein>